<dbReference type="AlphaFoldDB" id="E3MDD5"/>
<dbReference type="InterPro" id="IPR021942">
    <property type="entry name" value="DUF3557"/>
</dbReference>
<accession>E3MDD5</accession>
<proteinExistence type="predicted"/>
<dbReference type="PANTHER" id="PTHR31379:SF1">
    <property type="entry name" value="F-BOX C PROTEIN-RELATED"/>
    <property type="match status" value="1"/>
</dbReference>
<dbReference type="eggNOG" id="ENOG502TKE5">
    <property type="taxonomic scope" value="Eukaryota"/>
</dbReference>
<dbReference type="EMBL" id="DS268437">
    <property type="protein sequence ID" value="EFO99189.1"/>
    <property type="molecule type" value="Genomic_DNA"/>
</dbReference>
<dbReference type="PANTHER" id="PTHR31379">
    <property type="entry name" value="F-BOX C PROTEIN-RELATED-RELATED"/>
    <property type="match status" value="1"/>
</dbReference>
<gene>
    <name evidence="1" type="ORF">CRE_17886</name>
</gene>
<reference evidence="1" key="1">
    <citation type="submission" date="2007-07" db="EMBL/GenBank/DDBJ databases">
        <title>PCAP assembly of the Caenorhabditis remanei genome.</title>
        <authorList>
            <consortium name="The Caenorhabditis remanei Sequencing Consortium"/>
            <person name="Wilson R.K."/>
        </authorList>
    </citation>
    <scope>NUCLEOTIDE SEQUENCE [LARGE SCALE GENOMIC DNA]</scope>
    <source>
        <strain evidence="1">PB4641</strain>
    </source>
</reference>
<evidence type="ECO:0000313" key="1">
    <source>
        <dbReference type="EMBL" id="EFO99189.1"/>
    </source>
</evidence>
<name>E3MDD5_CAERE</name>
<protein>
    <recommendedName>
        <fullName evidence="3">F-box associated domain-containing protein</fullName>
    </recommendedName>
</protein>
<evidence type="ECO:0000313" key="2">
    <source>
        <dbReference type="Proteomes" id="UP000008281"/>
    </source>
</evidence>
<dbReference type="HOGENOM" id="CLU_042576_3_1_1"/>
<dbReference type="Pfam" id="PF12078">
    <property type="entry name" value="DUF3557"/>
    <property type="match status" value="1"/>
</dbReference>
<keyword evidence="2" id="KW-1185">Reference proteome</keyword>
<organism evidence="2">
    <name type="scientific">Caenorhabditis remanei</name>
    <name type="common">Caenorhabditis vulgaris</name>
    <dbReference type="NCBI Taxonomy" id="31234"/>
    <lineage>
        <taxon>Eukaryota</taxon>
        <taxon>Metazoa</taxon>
        <taxon>Ecdysozoa</taxon>
        <taxon>Nematoda</taxon>
        <taxon>Chromadorea</taxon>
        <taxon>Rhabditida</taxon>
        <taxon>Rhabditina</taxon>
        <taxon>Rhabditomorpha</taxon>
        <taxon>Rhabditoidea</taxon>
        <taxon>Rhabditidae</taxon>
        <taxon>Peloderinae</taxon>
        <taxon>Caenorhabditis</taxon>
    </lineage>
</organism>
<evidence type="ECO:0008006" key="3">
    <source>
        <dbReference type="Google" id="ProtNLM"/>
    </source>
</evidence>
<dbReference type="InParanoid" id="E3MDD5"/>
<sequence>MPHALSYPALKSVLEYVVLEKRMHLTSRSSFLQRIDKAIPVRANHFYIEEDYLSLDGFQFTVKPGPWYSNEDKKNGTLLMSYLKRRQSVNVNLVVFSEVETFPKIPVKLDLTINKLEYIFTDLEVVLPMINPRSLPLTEITLFDYDDTDIDLEIFRSARDVIFGTSQQSVGLEKIPNKKVYFSRPKTDFVRSIIRYWMQNEKEIGTEFSMSCEDRSDLVEKIAILQEELHETQGYLEEINEHFVSGFSIPLSSTSKLLVYGVVKNENDELVLKVV</sequence>
<dbReference type="Proteomes" id="UP000008281">
    <property type="component" value="Unassembled WGS sequence"/>
</dbReference>